<name>A0A679JHA1_VARPD</name>
<accession>A0A679JHA1</accession>
<evidence type="ECO:0000256" key="1">
    <source>
        <dbReference type="SAM" id="MobiDB-lite"/>
    </source>
</evidence>
<dbReference type="EMBL" id="LR743507">
    <property type="protein sequence ID" value="CAA2108156.1"/>
    <property type="molecule type" value="Genomic_DNA"/>
</dbReference>
<dbReference type="AlphaFoldDB" id="A0A679JHA1"/>
<evidence type="ECO:0000313" key="2">
    <source>
        <dbReference type="EMBL" id="CAA2108156.1"/>
    </source>
</evidence>
<gene>
    <name evidence="2" type="ORF">VVAX_04669</name>
</gene>
<feature type="region of interest" description="Disordered" evidence="1">
    <location>
        <begin position="41"/>
        <end position="79"/>
    </location>
</feature>
<sequence length="122" mass="12712">MLSCYGFAVLAHNMLAGGHVNHREDAQVTQTVQAAEMLAASVSPADAAVDRHEAGAPASDSASDDSLSVDEAGSEHAELVDARNGAPALLRFTEQPPKLGLTTTVSPFLERPKRPPRAALLA</sequence>
<protein>
    <submittedName>
        <fullName evidence="2">Uncharacterized protein</fullName>
    </submittedName>
</protein>
<feature type="compositionally biased region" description="Low complexity" evidence="1">
    <location>
        <begin position="55"/>
        <end position="71"/>
    </location>
</feature>
<feature type="region of interest" description="Disordered" evidence="1">
    <location>
        <begin position="91"/>
        <end position="122"/>
    </location>
</feature>
<proteinExistence type="predicted"/>
<organism evidence="2">
    <name type="scientific">Variovorax paradoxus</name>
    <dbReference type="NCBI Taxonomy" id="34073"/>
    <lineage>
        <taxon>Bacteria</taxon>
        <taxon>Pseudomonadati</taxon>
        <taxon>Pseudomonadota</taxon>
        <taxon>Betaproteobacteria</taxon>
        <taxon>Burkholderiales</taxon>
        <taxon>Comamonadaceae</taxon>
        <taxon>Variovorax</taxon>
    </lineage>
</organism>
<reference evidence="2" key="1">
    <citation type="submission" date="2019-12" db="EMBL/GenBank/DDBJ databases">
        <authorList>
            <person name="Cremers G."/>
        </authorList>
    </citation>
    <scope>NUCLEOTIDE SEQUENCE</scope>
    <source>
        <strain evidence="2">Vvax</strain>
    </source>
</reference>